<dbReference type="Pfam" id="PF00580">
    <property type="entry name" value="UvrD-helicase"/>
    <property type="match status" value="1"/>
</dbReference>
<dbReference type="InterPro" id="IPR014016">
    <property type="entry name" value="UvrD-like_ATP-bd"/>
</dbReference>
<sequence>MKVSEREPEWTAEQRRVDEVVRQVDRSIEALEQQTSGTHLEMVDIRKNFWDDVTVNFEDSAEMAETFASLKQQAEILSERERAHGHAARQLKTLRKLKSSPYFGRIDFLENGEAQADRVYLGIASLRDRADEHYLIYDWRAPIASLYYDYPPGPAELKTPSGLIEGELLLKRQFVIREGEIVSLFDTGVTIGDELLQEVLGRQSDAQMRSIVGTIQREQNRIIRNERSRLLLVQGAAGSGKTSAALQRVAYLLYRFRGTLNADQIVLFSPNPMFNSYVSTVLPELGEENMQQTTFQDYLGARLGHSFKLENPYAQLEYALRAELEPGYSSRMEGIRYKATTGFVRLIDGFLGVLGREGLVFRDVRFREETLVSGAAIGAHFYGLDRSISVPNRMRLTAEWLLRLLKERQKTARTEPWVDGAVELLDKETYLKAYQTLRRQNRQLKDESFDDFDRERELLGQYVVMEAVKPTRTRIKKLTFVDVRSTFLKLFLDSEMAAAAAAQAGIELPGQWEAICKDTIDRLLVKKMAYEDATPFLYVVERIRGFQTNTSVRHVLIDEAQDYTAFQFAYLQRLFPFSRITALGDLNQSIQAHASEEASTGFTALASLYASEETETIVLRQSYRSTRPIVEFTSKLIPDGDGIEPFNRGGDKPVLTVAADSNALNGLIEGRLARLAANGNRTIAVICKTGAQSKAVYEALRDRVPLRLVQSETSTFEPGIVVIPSYLAKGVEFDAVLVYDASGEPSGYGKESERRLFYTVCTRAMHELHLFALGTVSPFLKGPIEDYYASDSAGQQADLQPNANGFIDNGKR</sequence>
<name>A0ABS3W4L0_9BACL</name>
<reference evidence="7 8" key="1">
    <citation type="submission" date="2021-03" db="EMBL/GenBank/DDBJ databases">
        <title>Paenibacillus artemisicola MWE-103 whole genome sequence.</title>
        <authorList>
            <person name="Ham Y.J."/>
        </authorList>
    </citation>
    <scope>NUCLEOTIDE SEQUENCE [LARGE SCALE GENOMIC DNA]</scope>
    <source>
        <strain evidence="7 8">MWE-103</strain>
    </source>
</reference>
<dbReference type="InterPro" id="IPR027417">
    <property type="entry name" value="P-loop_NTPase"/>
</dbReference>
<keyword evidence="8" id="KW-1185">Reference proteome</keyword>
<dbReference type="EMBL" id="JAGGDJ010000002">
    <property type="protein sequence ID" value="MBO7743217.1"/>
    <property type="molecule type" value="Genomic_DNA"/>
</dbReference>
<dbReference type="InterPro" id="IPR048228">
    <property type="entry name" value="HelD_bacillota"/>
</dbReference>
<evidence type="ECO:0000313" key="7">
    <source>
        <dbReference type="EMBL" id="MBO7743217.1"/>
    </source>
</evidence>
<proteinExistence type="predicted"/>
<comment type="caution">
    <text evidence="7">The sequence shown here is derived from an EMBL/GenBank/DDBJ whole genome shotgun (WGS) entry which is preliminary data.</text>
</comment>
<gene>
    <name evidence="7" type="ORF">I8J29_03355</name>
</gene>
<feature type="domain" description="UvrD-like helicase ATP-binding" evidence="6">
    <location>
        <begin position="214"/>
        <end position="626"/>
    </location>
</feature>
<evidence type="ECO:0000256" key="1">
    <source>
        <dbReference type="ARBA" id="ARBA00022741"/>
    </source>
</evidence>
<evidence type="ECO:0000256" key="3">
    <source>
        <dbReference type="ARBA" id="ARBA00022806"/>
    </source>
</evidence>
<dbReference type="SUPFAM" id="SSF52540">
    <property type="entry name" value="P-loop containing nucleoside triphosphate hydrolases"/>
    <property type="match status" value="1"/>
</dbReference>
<keyword evidence="1 5" id="KW-0547">Nucleotide-binding</keyword>
<protein>
    <submittedName>
        <fullName evidence="7">AAA family ATPase</fullName>
    </submittedName>
</protein>
<dbReference type="RefSeq" id="WP_208846268.1">
    <property type="nucleotide sequence ID" value="NZ_JAGGDJ010000002.1"/>
</dbReference>
<evidence type="ECO:0000256" key="2">
    <source>
        <dbReference type="ARBA" id="ARBA00022801"/>
    </source>
</evidence>
<evidence type="ECO:0000259" key="6">
    <source>
        <dbReference type="PROSITE" id="PS51198"/>
    </source>
</evidence>
<dbReference type="PANTHER" id="PTHR11070:SF17">
    <property type="entry name" value="DNA HELICASE IV"/>
    <property type="match status" value="1"/>
</dbReference>
<keyword evidence="4 5" id="KW-0067">ATP-binding</keyword>
<feature type="binding site" evidence="5">
    <location>
        <begin position="235"/>
        <end position="242"/>
    </location>
    <ligand>
        <name>ATP</name>
        <dbReference type="ChEBI" id="CHEBI:30616"/>
    </ligand>
</feature>
<dbReference type="Gene3D" id="3.40.50.300">
    <property type="entry name" value="P-loop containing nucleotide triphosphate hydrolases"/>
    <property type="match status" value="2"/>
</dbReference>
<organism evidence="7 8">
    <name type="scientific">Paenibacillus artemisiicola</name>
    <dbReference type="NCBI Taxonomy" id="1172618"/>
    <lineage>
        <taxon>Bacteria</taxon>
        <taxon>Bacillati</taxon>
        <taxon>Bacillota</taxon>
        <taxon>Bacilli</taxon>
        <taxon>Bacillales</taxon>
        <taxon>Paenibacillaceae</taxon>
        <taxon>Paenibacillus</taxon>
    </lineage>
</organism>
<dbReference type="InterPro" id="IPR000212">
    <property type="entry name" value="DNA_helicase_UvrD/REP"/>
</dbReference>
<dbReference type="PROSITE" id="PS51198">
    <property type="entry name" value="UVRD_HELICASE_ATP_BIND"/>
    <property type="match status" value="1"/>
</dbReference>
<evidence type="ECO:0000256" key="4">
    <source>
        <dbReference type="ARBA" id="ARBA00022840"/>
    </source>
</evidence>
<evidence type="ECO:0000313" key="8">
    <source>
        <dbReference type="Proteomes" id="UP000670947"/>
    </source>
</evidence>
<dbReference type="Proteomes" id="UP000670947">
    <property type="component" value="Unassembled WGS sequence"/>
</dbReference>
<dbReference type="PANTHER" id="PTHR11070">
    <property type="entry name" value="UVRD / RECB / PCRA DNA HELICASE FAMILY MEMBER"/>
    <property type="match status" value="1"/>
</dbReference>
<evidence type="ECO:0000256" key="5">
    <source>
        <dbReference type="PROSITE-ProRule" id="PRU00560"/>
    </source>
</evidence>
<keyword evidence="2 5" id="KW-0378">Hydrolase</keyword>
<keyword evidence="3 5" id="KW-0347">Helicase</keyword>
<accession>A0ABS3W4L0</accession>
<dbReference type="NCBIfam" id="NF041464">
    <property type="entry name" value="HelD_BACSU"/>
    <property type="match status" value="1"/>
</dbReference>